<reference evidence="2 3" key="1">
    <citation type="submission" date="2021-03" db="EMBL/GenBank/DDBJ databases">
        <title>Genomic Encyclopedia of Type Strains, Phase IV (KMG-IV): sequencing the most valuable type-strain genomes for metagenomic binning, comparative biology and taxonomic classification.</title>
        <authorList>
            <person name="Goeker M."/>
        </authorList>
    </citation>
    <scope>NUCLEOTIDE SEQUENCE [LARGE SCALE GENOMIC DNA]</scope>
    <source>
        <strain evidence="2 3">DSM 21085</strain>
    </source>
</reference>
<organism evidence="2 3">
    <name type="scientific">Virgibacillus litoralis</name>
    <dbReference type="NCBI Taxonomy" id="578221"/>
    <lineage>
        <taxon>Bacteria</taxon>
        <taxon>Bacillati</taxon>
        <taxon>Bacillota</taxon>
        <taxon>Bacilli</taxon>
        <taxon>Bacillales</taxon>
        <taxon>Bacillaceae</taxon>
        <taxon>Virgibacillus</taxon>
    </lineage>
</organism>
<dbReference type="EMBL" id="JAGGKK010000001">
    <property type="protein sequence ID" value="MBP1947446.1"/>
    <property type="molecule type" value="Genomic_DNA"/>
</dbReference>
<keyword evidence="3" id="KW-1185">Reference proteome</keyword>
<protein>
    <recommendedName>
        <fullName evidence="4">DUF3923 family protein</fullName>
    </recommendedName>
</protein>
<gene>
    <name evidence="2" type="ORF">J2Z82_000369</name>
</gene>
<evidence type="ECO:0000313" key="2">
    <source>
        <dbReference type="EMBL" id="MBP1947446.1"/>
    </source>
</evidence>
<dbReference type="RefSeq" id="WP_209479069.1">
    <property type="nucleotide sequence ID" value="NZ_JAGGKK010000001.1"/>
</dbReference>
<sequence length="73" mass="8573">MKNTLITIIWITGIYCFCHILFDLNTNQSLVLFGRDMQITISLLTRVVELLFFVSLFIYTFKYTEKSPAKNCQ</sequence>
<feature type="transmembrane region" description="Helical" evidence="1">
    <location>
        <begin position="6"/>
        <end position="22"/>
    </location>
</feature>
<evidence type="ECO:0000256" key="1">
    <source>
        <dbReference type="SAM" id="Phobius"/>
    </source>
</evidence>
<feature type="transmembrane region" description="Helical" evidence="1">
    <location>
        <begin position="43"/>
        <end position="61"/>
    </location>
</feature>
<keyword evidence="1" id="KW-1133">Transmembrane helix</keyword>
<keyword evidence="1" id="KW-0472">Membrane</keyword>
<evidence type="ECO:0000313" key="3">
    <source>
        <dbReference type="Proteomes" id="UP001519328"/>
    </source>
</evidence>
<comment type="caution">
    <text evidence="2">The sequence shown here is derived from an EMBL/GenBank/DDBJ whole genome shotgun (WGS) entry which is preliminary data.</text>
</comment>
<proteinExistence type="predicted"/>
<keyword evidence="1" id="KW-0812">Transmembrane</keyword>
<evidence type="ECO:0008006" key="4">
    <source>
        <dbReference type="Google" id="ProtNLM"/>
    </source>
</evidence>
<accession>A0ABS4H975</accession>
<dbReference type="Proteomes" id="UP001519328">
    <property type="component" value="Unassembled WGS sequence"/>
</dbReference>
<name>A0ABS4H975_9BACI</name>